<accession>A0A371GI05</accession>
<reference evidence="2" key="1">
    <citation type="submission" date="2018-05" db="EMBL/GenBank/DDBJ databases">
        <title>Draft genome of Mucuna pruriens seed.</title>
        <authorList>
            <person name="Nnadi N.E."/>
            <person name="Vos R."/>
            <person name="Hasami M.H."/>
            <person name="Devisetty U.K."/>
            <person name="Aguiy J.C."/>
        </authorList>
    </citation>
    <scope>NUCLEOTIDE SEQUENCE [LARGE SCALE GENOMIC DNA]</scope>
    <source>
        <strain evidence="2">JCA_2017</strain>
    </source>
</reference>
<dbReference type="Proteomes" id="UP000257109">
    <property type="component" value="Unassembled WGS sequence"/>
</dbReference>
<comment type="caution">
    <text evidence="2">The sequence shown here is derived from an EMBL/GenBank/DDBJ whole genome shotgun (WGS) entry which is preliminary data.</text>
</comment>
<dbReference type="EMBL" id="QJKJ01005459">
    <property type="protein sequence ID" value="RDX90198.1"/>
    <property type="molecule type" value="Genomic_DNA"/>
</dbReference>
<feature type="compositionally biased region" description="Polar residues" evidence="1">
    <location>
        <begin position="144"/>
        <end position="158"/>
    </location>
</feature>
<gene>
    <name evidence="2" type="ORF">CR513_27965</name>
</gene>
<feature type="compositionally biased region" description="Basic and acidic residues" evidence="1">
    <location>
        <begin position="200"/>
        <end position="209"/>
    </location>
</feature>
<sequence>MLIKPREIVQHFTPLNEKRAQIMHEICHTSLLEFPSDARGKMMGKERSSWCDFHRAPDHTTEDCWELKTQIEGLVQSGHLSRYVQHSSSRRPSRPGRESSQSREADRQERSRSRQKTPGHKGTISTISGGNGRLPWLRELERPGSSNTDRGQRNSTGQEGVDAIYHLRRQGYERRNVRPKRTYGNLCGSGVIQSGASPRRSRELGEYPL</sequence>
<evidence type="ECO:0008006" key="4">
    <source>
        <dbReference type="Google" id="ProtNLM"/>
    </source>
</evidence>
<dbReference type="AlphaFoldDB" id="A0A371GI05"/>
<protein>
    <recommendedName>
        <fullName evidence="4">Retrotransposon gag domain-containing protein</fullName>
    </recommendedName>
</protein>
<keyword evidence="3" id="KW-1185">Reference proteome</keyword>
<dbReference type="OrthoDB" id="1740536at2759"/>
<evidence type="ECO:0000256" key="1">
    <source>
        <dbReference type="SAM" id="MobiDB-lite"/>
    </source>
</evidence>
<feature type="compositionally biased region" description="Basic and acidic residues" evidence="1">
    <location>
        <begin position="95"/>
        <end position="112"/>
    </location>
</feature>
<evidence type="ECO:0000313" key="2">
    <source>
        <dbReference type="EMBL" id="RDX90198.1"/>
    </source>
</evidence>
<name>A0A371GI05_MUCPR</name>
<feature type="non-terminal residue" evidence="2">
    <location>
        <position position="1"/>
    </location>
</feature>
<evidence type="ECO:0000313" key="3">
    <source>
        <dbReference type="Proteomes" id="UP000257109"/>
    </source>
</evidence>
<organism evidence="2 3">
    <name type="scientific">Mucuna pruriens</name>
    <name type="common">Velvet bean</name>
    <name type="synonym">Dolichos pruriens</name>
    <dbReference type="NCBI Taxonomy" id="157652"/>
    <lineage>
        <taxon>Eukaryota</taxon>
        <taxon>Viridiplantae</taxon>
        <taxon>Streptophyta</taxon>
        <taxon>Embryophyta</taxon>
        <taxon>Tracheophyta</taxon>
        <taxon>Spermatophyta</taxon>
        <taxon>Magnoliopsida</taxon>
        <taxon>eudicotyledons</taxon>
        <taxon>Gunneridae</taxon>
        <taxon>Pentapetalae</taxon>
        <taxon>rosids</taxon>
        <taxon>fabids</taxon>
        <taxon>Fabales</taxon>
        <taxon>Fabaceae</taxon>
        <taxon>Papilionoideae</taxon>
        <taxon>50 kb inversion clade</taxon>
        <taxon>NPAAA clade</taxon>
        <taxon>indigoferoid/millettioid clade</taxon>
        <taxon>Phaseoleae</taxon>
        <taxon>Mucuna</taxon>
    </lineage>
</organism>
<feature type="region of interest" description="Disordered" evidence="1">
    <location>
        <begin position="81"/>
        <end position="209"/>
    </location>
</feature>
<proteinExistence type="predicted"/>